<evidence type="ECO:0008006" key="2">
    <source>
        <dbReference type="Google" id="ProtNLM"/>
    </source>
</evidence>
<dbReference type="AlphaFoldDB" id="X1FNX8"/>
<name>X1FNX8_9ZZZZ</name>
<reference evidence="1" key="1">
    <citation type="journal article" date="2014" name="Front. Microbiol.">
        <title>High frequency of phylogenetically diverse reductive dehalogenase-homologous genes in deep subseafloor sedimentary metagenomes.</title>
        <authorList>
            <person name="Kawai M."/>
            <person name="Futagami T."/>
            <person name="Toyoda A."/>
            <person name="Takaki Y."/>
            <person name="Nishi S."/>
            <person name="Hori S."/>
            <person name="Arai W."/>
            <person name="Tsubouchi T."/>
            <person name="Morono Y."/>
            <person name="Uchiyama I."/>
            <person name="Ito T."/>
            <person name="Fujiyama A."/>
            <person name="Inagaki F."/>
            <person name="Takami H."/>
        </authorList>
    </citation>
    <scope>NUCLEOTIDE SEQUENCE</scope>
    <source>
        <strain evidence="1">Expedition CK06-06</strain>
    </source>
</reference>
<evidence type="ECO:0000313" key="1">
    <source>
        <dbReference type="EMBL" id="GAH34230.1"/>
    </source>
</evidence>
<protein>
    <recommendedName>
        <fullName evidence="2">PurM-like C-terminal domain-containing protein</fullName>
    </recommendedName>
</protein>
<dbReference type="InterPro" id="IPR036676">
    <property type="entry name" value="PurM-like_C_sf"/>
</dbReference>
<proteinExistence type="predicted"/>
<dbReference type="Gene3D" id="3.90.650.10">
    <property type="entry name" value="PurM-like C-terminal domain"/>
    <property type="match status" value="1"/>
</dbReference>
<comment type="caution">
    <text evidence="1">The sequence shown here is derived from an EMBL/GenBank/DDBJ whole genome shotgun (WGS) entry which is preliminary data.</text>
</comment>
<sequence length="43" mass="4651">NMGIGMVVICSPRDADQLTQSLPQSKIIGEVVKQRGEARVVIN</sequence>
<gene>
    <name evidence="1" type="ORF">S03H2_23990</name>
</gene>
<dbReference type="SUPFAM" id="SSF56042">
    <property type="entry name" value="PurM C-terminal domain-like"/>
    <property type="match status" value="1"/>
</dbReference>
<dbReference type="EMBL" id="BARU01013217">
    <property type="protein sequence ID" value="GAH34230.1"/>
    <property type="molecule type" value="Genomic_DNA"/>
</dbReference>
<accession>X1FNX8</accession>
<feature type="non-terminal residue" evidence="1">
    <location>
        <position position="1"/>
    </location>
</feature>
<organism evidence="1">
    <name type="scientific">marine sediment metagenome</name>
    <dbReference type="NCBI Taxonomy" id="412755"/>
    <lineage>
        <taxon>unclassified sequences</taxon>
        <taxon>metagenomes</taxon>
        <taxon>ecological metagenomes</taxon>
    </lineage>
</organism>